<feature type="compositionally biased region" description="Polar residues" evidence="6">
    <location>
        <begin position="59"/>
        <end position="73"/>
    </location>
</feature>
<keyword evidence="3" id="KW-0238">DNA-binding</keyword>
<keyword evidence="5" id="KW-0539">Nucleus</keyword>
<dbReference type="InterPro" id="IPR015300">
    <property type="entry name" value="DNA-bd_pseudobarrel_sf"/>
</dbReference>
<evidence type="ECO:0000256" key="2">
    <source>
        <dbReference type="ARBA" id="ARBA00023015"/>
    </source>
</evidence>
<dbReference type="EMBL" id="JBJXBP010000004">
    <property type="protein sequence ID" value="KAL3832889.1"/>
    <property type="molecule type" value="Genomic_DNA"/>
</dbReference>
<evidence type="ECO:0000313" key="8">
    <source>
        <dbReference type="EMBL" id="KAL3832889.1"/>
    </source>
</evidence>
<dbReference type="GO" id="GO:0003677">
    <property type="term" value="F:DNA binding"/>
    <property type="evidence" value="ECO:0007669"/>
    <property type="project" value="UniProtKB-KW"/>
</dbReference>
<evidence type="ECO:0000256" key="6">
    <source>
        <dbReference type="SAM" id="MobiDB-lite"/>
    </source>
</evidence>
<evidence type="ECO:0000259" key="7">
    <source>
        <dbReference type="PROSITE" id="PS50863"/>
    </source>
</evidence>
<evidence type="ECO:0000256" key="5">
    <source>
        <dbReference type="ARBA" id="ARBA00023242"/>
    </source>
</evidence>
<reference evidence="8 9" key="1">
    <citation type="submission" date="2024-12" db="EMBL/GenBank/DDBJ databases">
        <title>The unique morphological basis and parallel evolutionary history of personate flowers in Penstemon.</title>
        <authorList>
            <person name="Depatie T.H."/>
            <person name="Wessinger C.A."/>
        </authorList>
    </citation>
    <scope>NUCLEOTIDE SEQUENCE [LARGE SCALE GENOMIC DNA]</scope>
    <source>
        <strain evidence="8">WTNN_2</strain>
        <tissue evidence="8">Leaf</tissue>
    </source>
</reference>
<keyword evidence="2" id="KW-0805">Transcription regulation</keyword>
<keyword evidence="4" id="KW-0804">Transcription</keyword>
<dbReference type="InterPro" id="IPR044837">
    <property type="entry name" value="REM16-like"/>
</dbReference>
<evidence type="ECO:0000256" key="4">
    <source>
        <dbReference type="ARBA" id="ARBA00023163"/>
    </source>
</evidence>
<feature type="domain" description="TF-B3" evidence="7">
    <location>
        <begin position="91"/>
        <end position="187"/>
    </location>
</feature>
<evidence type="ECO:0000313" key="9">
    <source>
        <dbReference type="Proteomes" id="UP001634393"/>
    </source>
</evidence>
<keyword evidence="9" id="KW-1185">Reference proteome</keyword>
<dbReference type="CDD" id="cd10017">
    <property type="entry name" value="B3_DNA"/>
    <property type="match status" value="1"/>
</dbReference>
<dbReference type="Pfam" id="PF02362">
    <property type="entry name" value="B3"/>
    <property type="match status" value="1"/>
</dbReference>
<organism evidence="8 9">
    <name type="scientific">Penstemon smallii</name>
    <dbReference type="NCBI Taxonomy" id="265156"/>
    <lineage>
        <taxon>Eukaryota</taxon>
        <taxon>Viridiplantae</taxon>
        <taxon>Streptophyta</taxon>
        <taxon>Embryophyta</taxon>
        <taxon>Tracheophyta</taxon>
        <taxon>Spermatophyta</taxon>
        <taxon>Magnoliopsida</taxon>
        <taxon>eudicotyledons</taxon>
        <taxon>Gunneridae</taxon>
        <taxon>Pentapetalae</taxon>
        <taxon>asterids</taxon>
        <taxon>lamiids</taxon>
        <taxon>Lamiales</taxon>
        <taxon>Plantaginaceae</taxon>
        <taxon>Cheloneae</taxon>
        <taxon>Penstemon</taxon>
    </lineage>
</organism>
<accession>A0ABD3T7I0</accession>
<dbReference type="Gene3D" id="2.40.330.10">
    <property type="entry name" value="DNA-binding pseudobarrel domain"/>
    <property type="match status" value="1"/>
</dbReference>
<dbReference type="AlphaFoldDB" id="A0ABD3T7I0"/>
<dbReference type="SMART" id="SM01019">
    <property type="entry name" value="B3"/>
    <property type="match status" value="1"/>
</dbReference>
<name>A0ABD3T7I0_9LAMI</name>
<comment type="subcellular location">
    <subcellularLocation>
        <location evidence="1">Nucleus</location>
    </subcellularLocation>
</comment>
<dbReference type="PROSITE" id="PS50863">
    <property type="entry name" value="B3"/>
    <property type="match status" value="1"/>
</dbReference>
<dbReference type="PANTHER" id="PTHR31391">
    <property type="entry name" value="B3 DOMAIN-CONTAINING PROTEIN OS11G0197600-RELATED"/>
    <property type="match status" value="1"/>
</dbReference>
<protein>
    <recommendedName>
        <fullName evidence="7">TF-B3 domain-containing protein</fullName>
    </recommendedName>
</protein>
<gene>
    <name evidence="8" type="ORF">ACJIZ3_007625</name>
</gene>
<dbReference type="SUPFAM" id="SSF101936">
    <property type="entry name" value="DNA-binding pseudobarrel domain"/>
    <property type="match status" value="1"/>
</dbReference>
<dbReference type="Proteomes" id="UP001634393">
    <property type="component" value="Unassembled WGS sequence"/>
</dbReference>
<feature type="region of interest" description="Disordered" evidence="6">
    <location>
        <begin position="56"/>
        <end position="77"/>
    </location>
</feature>
<evidence type="ECO:0000256" key="1">
    <source>
        <dbReference type="ARBA" id="ARBA00004123"/>
    </source>
</evidence>
<proteinExistence type="predicted"/>
<dbReference type="InterPro" id="IPR003340">
    <property type="entry name" value="B3_DNA-bd"/>
</dbReference>
<dbReference type="GO" id="GO:0005634">
    <property type="term" value="C:nucleus"/>
    <property type="evidence" value="ECO:0007669"/>
    <property type="project" value="UniProtKB-SubCell"/>
</dbReference>
<comment type="caution">
    <text evidence="8">The sequence shown here is derived from an EMBL/GenBank/DDBJ whole genome shotgun (WGS) entry which is preliminary data.</text>
</comment>
<evidence type="ECO:0000256" key="3">
    <source>
        <dbReference type="ARBA" id="ARBA00023125"/>
    </source>
</evidence>
<sequence>MDLKDSSQLGACPTRPFAAKTEVFSGSYAPVNEEHSGVEYSSFLSAQNEPISLPCKEQGPQQSKTQVVQSSEPTESDDDEIYYLSEKYPFFDVVLTKTQVNPTCQLHLPVKIVHELPRAKVPVVLRHGGKNWNSTYIGDSTSQRFEHSTWRNFVVDNGLKEGDALVFELKECSNTNIKFKVHILKCDLPPELLAKFKPRGTLDNPIPVD</sequence>
<dbReference type="PANTHER" id="PTHR31391:SF64">
    <property type="entry name" value="B3 DOMAIN-CONTAINING PROTEIN OS06G0112300"/>
    <property type="match status" value="1"/>
</dbReference>